<evidence type="ECO:0000313" key="1">
    <source>
        <dbReference type="EMBL" id="GJG58288.1"/>
    </source>
</evidence>
<evidence type="ECO:0000313" key="2">
    <source>
        <dbReference type="Proteomes" id="UP000825483"/>
    </source>
</evidence>
<keyword evidence="2" id="KW-1185">Reference proteome</keyword>
<organism evidence="1 2">
    <name type="scientific">Prevotella lacticifex</name>
    <dbReference type="NCBI Taxonomy" id="2854755"/>
    <lineage>
        <taxon>Bacteria</taxon>
        <taxon>Pseudomonadati</taxon>
        <taxon>Bacteroidota</taxon>
        <taxon>Bacteroidia</taxon>
        <taxon>Bacteroidales</taxon>
        <taxon>Prevotellaceae</taxon>
        <taxon>Prevotella</taxon>
    </lineage>
</organism>
<comment type="caution">
    <text evidence="1">The sequence shown here is derived from an EMBL/GenBank/DDBJ whole genome shotgun (WGS) entry which is preliminary data.</text>
</comment>
<protein>
    <submittedName>
        <fullName evidence="1">Uncharacterized protein</fullName>
    </submittedName>
</protein>
<accession>A0A9R1C905</accession>
<sequence>MAEDTKQTPTITFTPSAPTATVGQETFVTPTVQITVGGARARKFFRVSYKIEGGSYLKAEDGKTDVVDNLNHKYWVDDKTGTTVNEFTGIVKIGSKGTGNVKVTATATPSDLYKDKYNIGTGFYTLTVNAPTNFVVHASAEGDALTDGGLLKVIVAKVIQNQWAPQNTKVVCDPIDIDPLTVTYAIGDKTIDATSYFDINNPTFSITGDNAGKIKITPVWVDKDGKETTDKDENKVKVARFSISSESTDNIDEIPVTMTVKTNNAGNTVFGGEKSVTLSFKVMVKYYDTTNNKEKIKTYLVFPTRMIEKYKFPYHTDPLPQQPKVYDADGNDVTKYYTFSAWQTFEAKKSYRYSNNPLDKGNNLKNADGYTLPGDGFPDYTKDYIGDVKYGMNLYDGNPTNKANEASWPDDYVVTVTAAKKRSYDDYNIANIYEDKPEITARPGGMEAEDVHGVFYDVNPKDCYTVQPGEYVVRVHKRAPQIKIIPDPSTVKVAQNYVMTNLNRFEVKAPFVPQDGIAGEEDSLSYEGNGADTYWYGFFVPDKYKYTKGETLKDKQVKIDVQEVGSMKDKILSNLKIQIPVYDENGKQKVTDGRPEYELANGTMYISTKGYGNDYWKVVFRGTGHIPVFYYVFPWNHVKWDRSSYSVSMFNLVESEPVTLKVDPASYTIRKGDTSPKPHVWVEDQFGKDISRFYDFKWDVTKNGDSGNPIIKFNEDTHTSLGENLGTATISISAKRKAEDDDVWKNDTISYGVFEDPSESVTHQVVVTDGRKLYEVIYDDSYYLKKDGNIVYDNAVNDDGSDDKHPIPYRKHAWTSKMGKLHFINDGDDYATKEVEFATGQFEDEQTPGLNITFGNGADTPWKIMLSPYAKDQAAAYDGIFDPHGGIVVKANAAMFGKSETETKTENLVEMPDVDHRVLVSGGCLQLNPTTNGFLQIDGNYGTKEDPVTYYLADVTDGVTSEDGGLLIDQVTRPSDVGTDPVADGTYSSTDAAIDKPKLMESDGIMYGDLRFRYALMQGHTYYLFSSANTFILHGLTFQPAYVVMREDNNSAHKASLFADNGFSGDLPMVTKKKEDKVTFSRTWDDDEWKNSYTPEGGSAAKANNALIVKNGYQFIGKTYTTSKRVRVRASVKGINRTNETETDGTPKQLGQVERAPYIDVAIVGIPVFKVGADFTGEDPGTRVSTTNFVTRMWMTFGGWEPTDQTTYPYYNKMDPTKEKLSDAWRAVGEIDSVGMNNATIDGFKYNTNATNNPVDENGYAWKYNLASGNTPNTFNLPVRGGYVKFEPEESGTLMVYVLQNGLTDIVQNSGRKMENQPNELRRRAMYIVDETGKPVDFVSGKGENTIWGSSAGKDMSDAFSDNENASSPDWDYMTEGLLRCNYENNPSGKDFNFDKRWKGSYAKGVDDPDFIADKKTVEDAWKKIKVGDVEPVIRLKDGSFVVPTKAFVRYTFKVKAGKTYYVWASGSKLNFCGYAFEPVGFMKRTADNHWPAIDQENQTANSKSLEAARAELPKPNDDIYNHGGSGNGAGFADQTIYEGGKGKDTENTNMISDSNADNYKKAVADAEVNFVDVTLNRSFKNDEWTSICLPFSVSQTQVKKVFGENAQVITFDSVMTKHTEVTNFDGTETAEVEARTAHFTRHVNQLIEAGRPYFIRPEFSDNNEHESVTFNNVSFEAVQPMDIVCTNEQAVKDSLAAAAKLNSSTLTESDKAYYENLKKEKAIFTFAFKGIYDRTQIPWFSYVMGTKKDANTPEDNGNGLWRVVPESLTGGDISKTEKPYLKGFRAYLYPYSDYNGTLLQTTSAKEDLSSYWLTGAEVCGDSYGGGTTGIEQLVEAVNTMMTAGHKGVYNLQGQMVRSSNDLSGLPAGTYIMNGEKYLIK</sequence>
<name>A0A9R1C905_9BACT</name>
<proteinExistence type="predicted"/>
<dbReference type="EMBL" id="BPUB01000001">
    <property type="protein sequence ID" value="GJG58288.1"/>
    <property type="molecule type" value="Genomic_DNA"/>
</dbReference>
<reference evidence="1" key="1">
    <citation type="journal article" date="2022" name="Int. J. Syst. Evol. Microbiol.">
        <title>Prevotella lacticifex sp. nov., isolated from the rumen of cows.</title>
        <authorList>
            <person name="Shinkai T."/>
            <person name="Ikeyama N."/>
            <person name="Kumagai M."/>
            <person name="Ohmori H."/>
            <person name="Sakamoto M."/>
            <person name="Ohkuma M."/>
            <person name="Mitsumori M."/>
        </authorList>
    </citation>
    <scope>NUCLEOTIDE SEQUENCE</scope>
    <source>
        <strain evidence="1">R5076</strain>
    </source>
</reference>
<gene>
    <name evidence="1" type="ORF">PRLR5076_11390</name>
</gene>
<dbReference type="Proteomes" id="UP000825483">
    <property type="component" value="Unassembled WGS sequence"/>
</dbReference>